<accession>A0A024FWM0</accession>
<keyword evidence="3" id="KW-1185">Reference proteome</keyword>
<gene>
    <name evidence="2" type="ORF">BN9_122670</name>
</gene>
<organism evidence="2 3">
    <name type="scientific">Albugo candida</name>
    <dbReference type="NCBI Taxonomy" id="65357"/>
    <lineage>
        <taxon>Eukaryota</taxon>
        <taxon>Sar</taxon>
        <taxon>Stramenopiles</taxon>
        <taxon>Oomycota</taxon>
        <taxon>Peronosporomycetes</taxon>
        <taxon>Albuginales</taxon>
        <taxon>Albuginaceae</taxon>
        <taxon>Albugo</taxon>
    </lineage>
</organism>
<dbReference type="InterPro" id="IPR021109">
    <property type="entry name" value="Peptidase_aspartic_dom_sf"/>
</dbReference>
<dbReference type="Gene3D" id="2.40.70.10">
    <property type="entry name" value="Acid Proteases"/>
    <property type="match status" value="1"/>
</dbReference>
<dbReference type="InParanoid" id="A0A024FWM0"/>
<comment type="caution">
    <text evidence="2">The sequence shown here is derived from an EMBL/GenBank/DDBJ whole genome shotgun (WGS) entry which is preliminary data.</text>
</comment>
<proteinExistence type="predicted"/>
<dbReference type="EMBL" id="CAIX01000519">
    <property type="protein sequence ID" value="CCI11039.1"/>
    <property type="molecule type" value="Genomic_DNA"/>
</dbReference>
<evidence type="ECO:0000313" key="3">
    <source>
        <dbReference type="Proteomes" id="UP000053237"/>
    </source>
</evidence>
<evidence type="ECO:0000313" key="2">
    <source>
        <dbReference type="EMBL" id="CCI11039.1"/>
    </source>
</evidence>
<feature type="domain" description="Peptidase A1" evidence="1">
    <location>
        <begin position="119"/>
        <end position="240"/>
    </location>
</feature>
<evidence type="ECO:0000259" key="1">
    <source>
        <dbReference type="Pfam" id="PF00026"/>
    </source>
</evidence>
<dbReference type="Proteomes" id="UP000053237">
    <property type="component" value="Unassembled WGS sequence"/>
</dbReference>
<dbReference type="AlphaFoldDB" id="A0A024FWM0"/>
<sequence>MWNLDITQATSSAPRITIQTTRRAPPFEKETSFSWLKTLAKPSQSQLMLSGSIFYAIFYSGLRGDKIISMHMDKDCTPHLEVSTEAHKFKNFIRDFLHPAIHQGSLLVGSFTVNIEPEVSSITTQRLSVYNRGKQQLSYDFGQLISEVPQNVYDDIFESLRQLDIVTEPFNCELVDHERLPRILIEFSTQPRMHLDFTSEEYVLKIPNEDSTSKEMCTLALKTSKNEDTWIIGATFIKRYSMKLLKIYNGFYMTFSHNDAR</sequence>
<dbReference type="SUPFAM" id="SSF50630">
    <property type="entry name" value="Acid proteases"/>
    <property type="match status" value="1"/>
</dbReference>
<dbReference type="Pfam" id="PF00026">
    <property type="entry name" value="Asp"/>
    <property type="match status" value="1"/>
</dbReference>
<protein>
    <recommendedName>
        <fullName evidence="1">Peptidase A1 domain-containing protein</fullName>
    </recommendedName>
</protein>
<dbReference type="InterPro" id="IPR033121">
    <property type="entry name" value="PEPTIDASE_A1"/>
</dbReference>
<reference evidence="2 3" key="1">
    <citation type="submission" date="2012-05" db="EMBL/GenBank/DDBJ databases">
        <title>Recombination and specialization in a pathogen metapopulation.</title>
        <authorList>
            <person name="Gardiner A."/>
            <person name="Kemen E."/>
            <person name="Schultz-Larsen T."/>
            <person name="MacLean D."/>
            <person name="Van Oosterhout C."/>
            <person name="Jones J.D.G."/>
        </authorList>
    </citation>
    <scope>NUCLEOTIDE SEQUENCE [LARGE SCALE GENOMIC DNA]</scope>
    <source>
        <strain evidence="2 3">Ac Nc2</strain>
    </source>
</reference>
<name>A0A024FWM0_9STRA</name>